<keyword evidence="1" id="KW-1133">Transmembrane helix</keyword>
<feature type="transmembrane region" description="Helical" evidence="1">
    <location>
        <begin position="21"/>
        <end position="44"/>
    </location>
</feature>
<gene>
    <name evidence="2" type="ORF">C500_03659</name>
</gene>
<proteinExistence type="predicted"/>
<reference evidence="2 3" key="1">
    <citation type="journal article" date="2014" name="PLoS Genet.">
        <title>Phylogenetically driven sequencing of extremely halophilic archaea reveals strategies for static and dynamic osmo-response.</title>
        <authorList>
            <person name="Becker E.A."/>
            <person name="Seitzer P.M."/>
            <person name="Tritt A."/>
            <person name="Larsen D."/>
            <person name="Krusor M."/>
            <person name="Yao A.I."/>
            <person name="Wu D."/>
            <person name="Madern D."/>
            <person name="Eisen J.A."/>
            <person name="Darling A.E."/>
            <person name="Facciotti M.T."/>
        </authorList>
    </citation>
    <scope>NUCLEOTIDE SEQUENCE [LARGE SCALE GENOMIC DNA]</scope>
    <source>
        <strain evidence="3">ATCC 43099 / DSM 3394 / CCM 3739 / CIP 104546 / IAM 13178 / JCM 8861 / NBRC 102185 / NCIMB 2190 / MS3</strain>
    </source>
</reference>
<comment type="caution">
    <text evidence="2">The sequence shown here is derived from an EMBL/GenBank/DDBJ whole genome shotgun (WGS) entry which is preliminary data.</text>
</comment>
<dbReference type="Proteomes" id="UP000011543">
    <property type="component" value="Unassembled WGS sequence"/>
</dbReference>
<dbReference type="AlphaFoldDB" id="L9V699"/>
<sequence length="104" mass="11798">MMTNETDRIYGYPRKTVILEACRLSYAIAIAGAVTLLAGLGRYWADSEILRSAEPFTSVILLVVFPIALILSLYIYDRRHEEDLVIADAVLYVIQPIIRLLKRV</sequence>
<dbReference type="EMBL" id="AOHS01000014">
    <property type="protein sequence ID" value="ELY32589.1"/>
    <property type="molecule type" value="Genomic_DNA"/>
</dbReference>
<organism evidence="2 3">
    <name type="scientific">Natrialba magadii (strain ATCC 43099 / DSM 3394 / CCM 3739 / CIP 104546 / IAM 13178 / JCM 8861 / NBRC 102185 / NCIMB 2190 / MS3)</name>
    <name type="common">Natronobacterium magadii</name>
    <dbReference type="NCBI Taxonomy" id="547559"/>
    <lineage>
        <taxon>Archaea</taxon>
        <taxon>Methanobacteriati</taxon>
        <taxon>Methanobacteriota</taxon>
        <taxon>Stenosarchaea group</taxon>
        <taxon>Halobacteria</taxon>
        <taxon>Halobacteriales</taxon>
        <taxon>Natrialbaceae</taxon>
        <taxon>Natrialba</taxon>
    </lineage>
</organism>
<accession>L9V699</accession>
<protein>
    <submittedName>
        <fullName evidence="2">Uncharacterized protein</fullName>
    </submittedName>
</protein>
<name>L9V699_NATMM</name>
<evidence type="ECO:0000256" key="1">
    <source>
        <dbReference type="SAM" id="Phobius"/>
    </source>
</evidence>
<evidence type="ECO:0000313" key="2">
    <source>
        <dbReference type="EMBL" id="ELY32589.1"/>
    </source>
</evidence>
<evidence type="ECO:0000313" key="3">
    <source>
        <dbReference type="Proteomes" id="UP000011543"/>
    </source>
</evidence>
<keyword evidence="1" id="KW-0472">Membrane</keyword>
<keyword evidence="1" id="KW-0812">Transmembrane</keyword>
<feature type="transmembrane region" description="Helical" evidence="1">
    <location>
        <begin position="56"/>
        <end position="76"/>
    </location>
</feature>